<keyword evidence="3" id="KW-0732">Signal</keyword>
<dbReference type="GO" id="GO:0050839">
    <property type="term" value="F:cell adhesion molecule binding"/>
    <property type="evidence" value="ECO:0007669"/>
    <property type="project" value="TreeGrafter"/>
</dbReference>
<keyword evidence="9" id="KW-0393">Immunoglobulin domain</keyword>
<feature type="domain" description="Ig-like" evidence="12">
    <location>
        <begin position="121"/>
        <end position="224"/>
    </location>
</feature>
<feature type="domain" description="Ig-like" evidence="12">
    <location>
        <begin position="425"/>
        <end position="489"/>
    </location>
</feature>
<dbReference type="PANTHER" id="PTHR11640">
    <property type="entry name" value="NEPHRIN"/>
    <property type="match status" value="1"/>
</dbReference>
<dbReference type="InterPro" id="IPR003599">
    <property type="entry name" value="Ig_sub"/>
</dbReference>
<dbReference type="EMBL" id="GBXI01005154">
    <property type="protein sequence ID" value="JAD09138.1"/>
    <property type="molecule type" value="Transcribed_RNA"/>
</dbReference>
<dbReference type="Gene3D" id="2.60.40.10">
    <property type="entry name" value="Immunoglobulins"/>
    <property type="match status" value="5"/>
</dbReference>
<feature type="transmembrane region" description="Helical" evidence="11">
    <location>
        <begin position="613"/>
        <end position="637"/>
    </location>
</feature>
<keyword evidence="2 11" id="KW-0812">Transmembrane</keyword>
<dbReference type="InterPro" id="IPR013162">
    <property type="entry name" value="CD80_C2-set"/>
</dbReference>
<evidence type="ECO:0000256" key="7">
    <source>
        <dbReference type="ARBA" id="ARBA00023157"/>
    </source>
</evidence>
<dbReference type="GO" id="GO:0098609">
    <property type="term" value="P:cell-cell adhesion"/>
    <property type="evidence" value="ECO:0007669"/>
    <property type="project" value="TreeGrafter"/>
</dbReference>
<feature type="domain" description="Ig-like" evidence="12">
    <location>
        <begin position="508"/>
        <end position="603"/>
    </location>
</feature>
<dbReference type="SMART" id="SM00408">
    <property type="entry name" value="IGc2"/>
    <property type="match status" value="5"/>
</dbReference>
<dbReference type="Pfam" id="PF07679">
    <property type="entry name" value="I-set"/>
    <property type="match status" value="1"/>
</dbReference>
<evidence type="ECO:0000256" key="3">
    <source>
        <dbReference type="ARBA" id="ARBA00022729"/>
    </source>
</evidence>
<organism evidence="13">
    <name type="scientific">Zeugodacus cucurbitae</name>
    <name type="common">Melon fruit fly</name>
    <name type="synonym">Bactrocera cucurbitae</name>
    <dbReference type="NCBI Taxonomy" id="28588"/>
    <lineage>
        <taxon>Eukaryota</taxon>
        <taxon>Metazoa</taxon>
        <taxon>Ecdysozoa</taxon>
        <taxon>Arthropoda</taxon>
        <taxon>Hexapoda</taxon>
        <taxon>Insecta</taxon>
        <taxon>Pterygota</taxon>
        <taxon>Neoptera</taxon>
        <taxon>Endopterygota</taxon>
        <taxon>Diptera</taxon>
        <taxon>Brachycera</taxon>
        <taxon>Muscomorpha</taxon>
        <taxon>Tephritoidea</taxon>
        <taxon>Tephritidae</taxon>
        <taxon>Zeugodacus</taxon>
        <taxon>Zeugodacus</taxon>
    </lineage>
</organism>
<keyword evidence="7" id="KW-1015">Disulfide bond</keyword>
<dbReference type="PANTHER" id="PTHR11640:SF31">
    <property type="entry name" value="IRREGULAR CHIASM C-ROUGHEST PROTEIN-RELATED"/>
    <property type="match status" value="1"/>
</dbReference>
<dbReference type="SUPFAM" id="SSF48726">
    <property type="entry name" value="Immunoglobulin"/>
    <property type="match status" value="4"/>
</dbReference>
<feature type="domain" description="Ig-like" evidence="12">
    <location>
        <begin position="229"/>
        <end position="327"/>
    </location>
</feature>
<dbReference type="FunFam" id="2.60.40.10:FF:000077">
    <property type="entry name" value="Kirre like nephrin family adhesion molecule 3"/>
    <property type="match status" value="1"/>
</dbReference>
<dbReference type="GO" id="GO:0005886">
    <property type="term" value="C:plasma membrane"/>
    <property type="evidence" value="ECO:0007669"/>
    <property type="project" value="TreeGrafter"/>
</dbReference>
<evidence type="ECO:0000259" key="12">
    <source>
        <dbReference type="PROSITE" id="PS50835"/>
    </source>
</evidence>
<evidence type="ECO:0000256" key="9">
    <source>
        <dbReference type="ARBA" id="ARBA00023319"/>
    </source>
</evidence>
<dbReference type="InterPro" id="IPR013098">
    <property type="entry name" value="Ig_I-set"/>
</dbReference>
<dbReference type="InterPro" id="IPR036179">
    <property type="entry name" value="Ig-like_dom_sf"/>
</dbReference>
<dbReference type="InterPro" id="IPR013783">
    <property type="entry name" value="Ig-like_fold"/>
</dbReference>
<dbReference type="InterPro" id="IPR051275">
    <property type="entry name" value="Cell_adhesion_signaling"/>
</dbReference>
<evidence type="ECO:0000256" key="10">
    <source>
        <dbReference type="SAM" id="MobiDB-lite"/>
    </source>
</evidence>
<evidence type="ECO:0000256" key="2">
    <source>
        <dbReference type="ARBA" id="ARBA00022692"/>
    </source>
</evidence>
<reference evidence="13" key="1">
    <citation type="submission" date="2014-11" db="EMBL/GenBank/DDBJ databases">
        <authorList>
            <person name="Geib S."/>
        </authorList>
    </citation>
    <scope>NUCLEOTIDE SEQUENCE</scope>
</reference>
<keyword evidence="6 11" id="KW-0472">Membrane</keyword>
<dbReference type="AlphaFoldDB" id="A0A0A1XF74"/>
<dbReference type="PROSITE" id="PS50835">
    <property type="entry name" value="IG_LIKE"/>
    <property type="match status" value="5"/>
</dbReference>
<evidence type="ECO:0000256" key="8">
    <source>
        <dbReference type="ARBA" id="ARBA00023180"/>
    </source>
</evidence>
<feature type="region of interest" description="Disordered" evidence="10">
    <location>
        <begin position="764"/>
        <end position="814"/>
    </location>
</feature>
<feature type="domain" description="Ig-like" evidence="12">
    <location>
        <begin position="334"/>
        <end position="422"/>
    </location>
</feature>
<feature type="region of interest" description="Disordered" evidence="10">
    <location>
        <begin position="852"/>
        <end position="883"/>
    </location>
</feature>
<evidence type="ECO:0000256" key="5">
    <source>
        <dbReference type="ARBA" id="ARBA00022989"/>
    </source>
</evidence>
<keyword evidence="5 11" id="KW-1133">Transmembrane helix</keyword>
<name>A0A0A1XF74_ZEUCU</name>
<keyword evidence="8" id="KW-0325">Glycoprotein</keyword>
<feature type="region of interest" description="Disordered" evidence="10">
    <location>
        <begin position="102"/>
        <end position="135"/>
    </location>
</feature>
<feature type="compositionally biased region" description="Polar residues" evidence="10">
    <location>
        <begin position="790"/>
        <end position="814"/>
    </location>
</feature>
<dbReference type="GO" id="GO:0005911">
    <property type="term" value="C:cell-cell junction"/>
    <property type="evidence" value="ECO:0007669"/>
    <property type="project" value="TreeGrafter"/>
</dbReference>
<evidence type="ECO:0000313" key="13">
    <source>
        <dbReference type="EMBL" id="JAD09138.1"/>
    </source>
</evidence>
<dbReference type="CDD" id="cd00096">
    <property type="entry name" value="Ig"/>
    <property type="match status" value="1"/>
</dbReference>
<gene>
    <name evidence="13" type="primary">rst</name>
    <name evidence="13" type="ORF">g.22933</name>
</gene>
<evidence type="ECO:0000256" key="11">
    <source>
        <dbReference type="SAM" id="Phobius"/>
    </source>
</evidence>
<dbReference type="SMART" id="SM00409">
    <property type="entry name" value="IG"/>
    <property type="match status" value="5"/>
</dbReference>
<feature type="compositionally biased region" description="Pro residues" evidence="10">
    <location>
        <begin position="854"/>
        <end position="873"/>
    </location>
</feature>
<keyword evidence="4" id="KW-0677">Repeat</keyword>
<dbReference type="Pfam" id="PF08205">
    <property type="entry name" value="C2-set_2"/>
    <property type="match status" value="1"/>
</dbReference>
<feature type="transmembrane region" description="Helical" evidence="11">
    <location>
        <begin position="80"/>
        <end position="99"/>
    </location>
</feature>
<proteinExistence type="predicted"/>
<evidence type="ECO:0000256" key="1">
    <source>
        <dbReference type="ARBA" id="ARBA00004479"/>
    </source>
</evidence>
<dbReference type="FunFam" id="2.60.40.10:FF:000835">
    <property type="entry name" value="Hibris, isoform B"/>
    <property type="match status" value="1"/>
</dbReference>
<dbReference type="Pfam" id="PF13927">
    <property type="entry name" value="Ig_3"/>
    <property type="match status" value="2"/>
</dbReference>
<evidence type="ECO:0000256" key="4">
    <source>
        <dbReference type="ARBA" id="ARBA00022737"/>
    </source>
</evidence>
<feature type="compositionally biased region" description="Polar residues" evidence="10">
    <location>
        <begin position="770"/>
        <end position="784"/>
    </location>
</feature>
<comment type="subcellular location">
    <subcellularLocation>
        <location evidence="1">Membrane</location>
        <topology evidence="1">Single-pass type I membrane protein</topology>
    </subcellularLocation>
</comment>
<dbReference type="InterPro" id="IPR003598">
    <property type="entry name" value="Ig_sub2"/>
</dbReference>
<protein>
    <submittedName>
        <fullName evidence="13">Irregular chiasm C-roughest protein</fullName>
    </submittedName>
</protein>
<accession>A0A0A1XF74</accession>
<feature type="non-terminal residue" evidence="13">
    <location>
        <position position="1"/>
    </location>
</feature>
<sequence length="988" mass="106435">NNNNNNNITKMSISMKRKYSTLTTRPCSILHSGSDNSSSGSNCKCATSQRTHPHNYQCHHKHIPHTVAPHTHSCCPAMRLSFFSILLMSLLLLSAHWHAAEAKPKSRKSSNSHHSNDEKSPTEGQRFAMEPQDQTAVVGSRVTLPCRVMGKMGALQWTKDDFGLGQHRNLSGFERYSMVGSDEEGDFSLDIYPVMLDDDAKYQCQVGPGPAGEAGIRSRFAELTVLVPPEAPKITQGEVIYTTEDREIELECVSAGGKPAAEITWIDGLGNVLTKGIEYVKEPLSDSRRITAKSILKLVPKKEHHNTTFTCQAQNTADRTYRAVKIKIEVKYAPKVVVSVISGALAGGRILEGSEVILSCQADANPPPQSYRWFIHDELVTGDYTTKMIIHNVSRQHHEALVKCEVVNAVGKSEETETLDISYAPIFKHRPISVEADLGTNANLVCDVDGNPTPEIEWINENTDKVVGNSAKLELKVTTETAGRYYCKAIVTGFPEIGAEATIYVKRPPIITSHKVQFGAVGSRAKIDCVAFSVPKAEQILWSFDDKLINMSTADPDIYIFEEQHLPEGVRAALIIKESRSSHFGRYNCTVKNSYGSDSLLINLKPEPGSVPILLVVMGSLSSVAIVIMIVMLVIVYMKRNNKKPIPADVIPEASRGGDKLSGLKHELRAKAYDVDYSEAGSDGLAINLTQAPMPDVQMKGATLGVPLAGPVKLDDRFSGDFTYSRQCHIKNLKNQDYKETVNGYAPYFEYALDYSAPTEGGKPGAGVANNGNKSQSSTINSATLPHYTNPVTTTGNLSLPRNRNDMQQQPQQSTAQIGNGFLAGQSLLQNGIDSRFSAIYGNPYLRSNSSLLPPLPPPSTANPAATPAPPPYQRHHHHPSQQHVNMNGGIGVNALKNFSAVSGGVGIAGGANSNGGPGSISGSSSNLTASSNTLAAMTPLTQGAPLSTATPVTTTAPVSVAVAQSPSGQFILPSNGSAKQGALATHV</sequence>
<dbReference type="InterPro" id="IPR007110">
    <property type="entry name" value="Ig-like_dom"/>
</dbReference>
<reference evidence="13" key="2">
    <citation type="journal article" date="2015" name="Gigascience">
        <title>Reconstructing a comprehensive transcriptome assembly of a white-pupal translocated strain of the pest fruit fly Bactrocera cucurbitae.</title>
        <authorList>
            <person name="Sim S.B."/>
            <person name="Calla B."/>
            <person name="Hall B."/>
            <person name="DeRego T."/>
            <person name="Geib S.M."/>
        </authorList>
    </citation>
    <scope>NUCLEOTIDE SEQUENCE</scope>
</reference>
<evidence type="ECO:0000256" key="6">
    <source>
        <dbReference type="ARBA" id="ARBA00023136"/>
    </source>
</evidence>